<evidence type="ECO:0000313" key="2">
    <source>
        <dbReference type="EMBL" id="CAK0862695.1"/>
    </source>
</evidence>
<feature type="region of interest" description="Disordered" evidence="1">
    <location>
        <begin position="77"/>
        <end position="97"/>
    </location>
</feature>
<feature type="compositionally biased region" description="Low complexity" evidence="1">
    <location>
        <begin position="88"/>
        <end position="97"/>
    </location>
</feature>
<dbReference type="EMBL" id="CAUYUJ010016185">
    <property type="protein sequence ID" value="CAK0862695.1"/>
    <property type="molecule type" value="Genomic_DNA"/>
</dbReference>
<comment type="caution">
    <text evidence="2">The sequence shown here is derived from an EMBL/GenBank/DDBJ whole genome shotgun (WGS) entry which is preliminary data.</text>
</comment>
<organism evidence="2 3">
    <name type="scientific">Prorocentrum cordatum</name>
    <dbReference type="NCBI Taxonomy" id="2364126"/>
    <lineage>
        <taxon>Eukaryota</taxon>
        <taxon>Sar</taxon>
        <taxon>Alveolata</taxon>
        <taxon>Dinophyceae</taxon>
        <taxon>Prorocentrales</taxon>
        <taxon>Prorocentraceae</taxon>
        <taxon>Prorocentrum</taxon>
    </lineage>
</organism>
<gene>
    <name evidence="2" type="ORF">PCOR1329_LOCUS51038</name>
</gene>
<name>A0ABN9URR1_9DINO</name>
<dbReference type="Gene3D" id="1.25.40.20">
    <property type="entry name" value="Ankyrin repeat-containing domain"/>
    <property type="match status" value="1"/>
</dbReference>
<proteinExistence type="predicted"/>
<sequence length="275" mass="29104">MLAGAGAPVAGAPPCWEQVAGAPAAEDGLAGVPLDPVFLAARVGGLKMTELLAEDSGYGLGVAQELPIAPDLTPHFFPKRDGGGEASGGDAAAAPPPCSAAAPRPVWAWQRLRPLELAVLHRRADMAVLLARLGDLLHTVDHVAISPPDHYSVTEACFRGLTPLHLCAAAGPAHGDVHYVLGNRRNGGRPREGEPWLWRDLTPLHLAILSKSHDVAELLVETSTPDSLAVPCAFKDPPLGDVSADTERNFSPLLLAFERDFTRLHRKIARKSPTC</sequence>
<dbReference type="InterPro" id="IPR036770">
    <property type="entry name" value="Ankyrin_rpt-contain_sf"/>
</dbReference>
<accession>A0ABN9URR1</accession>
<dbReference type="SUPFAM" id="SSF48403">
    <property type="entry name" value="Ankyrin repeat"/>
    <property type="match status" value="1"/>
</dbReference>
<evidence type="ECO:0000256" key="1">
    <source>
        <dbReference type="SAM" id="MobiDB-lite"/>
    </source>
</evidence>
<protein>
    <submittedName>
        <fullName evidence="2">Uncharacterized protein</fullName>
    </submittedName>
</protein>
<dbReference type="Pfam" id="PF00023">
    <property type="entry name" value="Ank"/>
    <property type="match status" value="1"/>
</dbReference>
<keyword evidence="3" id="KW-1185">Reference proteome</keyword>
<dbReference type="Proteomes" id="UP001189429">
    <property type="component" value="Unassembled WGS sequence"/>
</dbReference>
<reference evidence="2" key="1">
    <citation type="submission" date="2023-10" db="EMBL/GenBank/DDBJ databases">
        <authorList>
            <person name="Chen Y."/>
            <person name="Shah S."/>
            <person name="Dougan E. K."/>
            <person name="Thang M."/>
            <person name="Chan C."/>
        </authorList>
    </citation>
    <scope>NUCLEOTIDE SEQUENCE [LARGE SCALE GENOMIC DNA]</scope>
</reference>
<evidence type="ECO:0000313" key="3">
    <source>
        <dbReference type="Proteomes" id="UP001189429"/>
    </source>
</evidence>
<dbReference type="InterPro" id="IPR002110">
    <property type="entry name" value="Ankyrin_rpt"/>
</dbReference>